<keyword evidence="9" id="KW-1185">Reference proteome</keyword>
<dbReference type="PANTHER" id="PTHR28206:SF1">
    <property type="entry name" value="NUCLEOPORIN POM152"/>
    <property type="match status" value="1"/>
</dbReference>
<feature type="domain" description="Nucleoporin POM152 first Ig-like" evidence="6">
    <location>
        <begin position="157"/>
        <end position="301"/>
    </location>
</feature>
<keyword evidence="2" id="KW-1133">Transmembrane helix</keyword>
<dbReference type="InterPro" id="IPR056542">
    <property type="entry name" value="Ig-like_POM152_1st"/>
</dbReference>
<dbReference type="Pfam" id="PF24312">
    <property type="entry name" value="Ig-like_POM152"/>
    <property type="match status" value="2"/>
</dbReference>
<evidence type="ECO:0000259" key="5">
    <source>
        <dbReference type="Pfam" id="PF24312"/>
    </source>
</evidence>
<keyword evidence="2" id="KW-0812">Transmembrane</keyword>
<evidence type="ECO:0000313" key="9">
    <source>
        <dbReference type="Proteomes" id="UP000001072"/>
    </source>
</evidence>
<dbReference type="InterPro" id="IPR056543">
    <property type="entry name" value="Ig-like_POM152_9th"/>
</dbReference>
<feature type="domain" description="Nucleoporin POM152 Ig-like" evidence="5">
    <location>
        <begin position="471"/>
        <end position="579"/>
    </location>
</feature>
<evidence type="ECO:0008006" key="10">
    <source>
        <dbReference type="Google" id="ProtNLM"/>
    </source>
</evidence>
<evidence type="ECO:0000259" key="6">
    <source>
        <dbReference type="Pfam" id="PF24519"/>
    </source>
</evidence>
<organism evidence="9">
    <name type="scientific">Melampsora larici-populina (strain 98AG31 / pathotype 3-4-7)</name>
    <name type="common">Poplar leaf rust fungus</name>
    <dbReference type="NCBI Taxonomy" id="747676"/>
    <lineage>
        <taxon>Eukaryota</taxon>
        <taxon>Fungi</taxon>
        <taxon>Dikarya</taxon>
        <taxon>Basidiomycota</taxon>
        <taxon>Pucciniomycotina</taxon>
        <taxon>Pucciniomycetes</taxon>
        <taxon>Pucciniales</taxon>
        <taxon>Melampsoraceae</taxon>
        <taxon>Melampsora</taxon>
    </lineage>
</organism>
<keyword evidence="2" id="KW-0472">Membrane</keyword>
<proteinExistence type="predicted"/>
<dbReference type="FunCoup" id="F4RQR6">
    <property type="interactions" value="78"/>
</dbReference>
<feature type="domain" description="Nucleoporin POM152 immunoglobulin-like" evidence="3">
    <location>
        <begin position="584"/>
        <end position="687"/>
    </location>
</feature>
<dbReference type="PANTHER" id="PTHR28206">
    <property type="entry name" value="NUCLEOPORIN POM152"/>
    <property type="match status" value="1"/>
</dbReference>
<evidence type="ECO:0000313" key="8">
    <source>
        <dbReference type="EMBL" id="EGG05275.1"/>
    </source>
</evidence>
<protein>
    <recommendedName>
        <fullName evidence="10">Nucleoporin</fullName>
    </recommendedName>
</protein>
<dbReference type="HOGENOM" id="CLU_002415_0_0_1"/>
<dbReference type="InterPro" id="IPR056544">
    <property type="entry name" value="Ig_POM152"/>
</dbReference>
<gene>
    <name evidence="8" type="ORF">MELLADRAFT_107728</name>
</gene>
<dbReference type="GO" id="GO:0017056">
    <property type="term" value="F:structural constituent of nuclear pore"/>
    <property type="evidence" value="ECO:0007669"/>
    <property type="project" value="InterPro"/>
</dbReference>
<name>F4RQR6_MELLP</name>
<feature type="domain" description="Nucleoporin POM152 immunoglobulin-like" evidence="3">
    <location>
        <begin position="903"/>
        <end position="979"/>
    </location>
</feature>
<dbReference type="VEuPathDB" id="FungiDB:MELLADRAFT_107728"/>
<feature type="compositionally biased region" description="Polar residues" evidence="1">
    <location>
        <begin position="244"/>
        <end position="261"/>
    </location>
</feature>
<dbReference type="Pfam" id="PF24527">
    <property type="entry name" value="Ig-like_Pom152_9"/>
    <property type="match status" value="1"/>
</dbReference>
<evidence type="ECO:0000256" key="1">
    <source>
        <dbReference type="SAM" id="MobiDB-lite"/>
    </source>
</evidence>
<feature type="transmembrane region" description="Helical" evidence="2">
    <location>
        <begin position="21"/>
        <end position="42"/>
    </location>
</feature>
<dbReference type="Pfam" id="PF23664">
    <property type="entry name" value="Ig_Pom152"/>
    <property type="match status" value="2"/>
</dbReference>
<sequence>MTNQKPPLISPEWCDLPTQRLYVASFLALFQSYKLFQFIELWWFGSNSSPKISWIYWSSLDLILIAVIIPLLNIPRLKLAKLQTIIIIGLLLSFNWICLGNSHLGLSIISSLLPQSIKRLFDYQTAILEVKVRLQDVINPSSHILGKHTIHVLPHTTAKLNPHLNCFCISSSIASSFALIPIIFNNSIPHLLQYSVTNFTTGQKTLFNLTHSQLHPSSSKQKKSKLSLEDWIEDEENDWKSSEDQLQQPLNHQSNSRDQPTLERTQLLYHLDVRQIGLIRLERVLDQETMDIRISRAEALVVDCPRASFATTDQVSSSHSKLLSWVGSNSIDELHKCVDETEDFGMMVHGLAPLTLNYHRIIDGERTPMKLEGISPSEFVSPLIATETATLSEKLRVSHRKDYNWAESSSIDLPLNISLTTTGKHIYELDSVRDACGHTFDFNSFRESRATKRFGTQPELLDTKTVYVHPRSQVSFLGCGNTEDEPLRLLKGKSVPLKVHVKEADDAAGSPWTVGISYKPVTDPDSKEISDPNLKKGWEQNITFSDSIKLIQATQPGTYELTSINGKFCSGEILVPSSCIVVEQPIPTIEFNFTSITDQCSGEIGLKANFLLTGKPPFKLHYLVSQTGRSTQKKIKVIQHSRDEILIQPDSPGDFEYKFVQLDDQYYDGIKIADKSIKQIVHPLAQAKFTRGGKDENIWSCDGETVEAEIELKGAPPYTIVYQILGEKAHIVKDINSARAVLDVDIPSQYITKGGSFTLSLVSITDGNGCLRNLTVPDLNIEVHRTKPTVKFYSADQQYKLVGREGEPFRIPMRLTGNGPWKIEYSLDGRTSMSEEKTLYSPNAHLEVTQAGEYQLLAIHDQHCPGTVESGRFKVEWLPRPSLTISNQQGSGAVIKKSVCEMVDDSLELSLAGSPPFSVQYSVLHQPFGRGERSSVEEKTVQFLKSNAILPLHTSEAGSYTYTITALSDRTYPKLSSNGLKDLPSIKQVVFELPSGTVKTLAQTTYCVHETLSTTQNGKGGVRLDLIGGKAPYQVDIQVTNEVSMAMERFELNFTTASAVLSLPYAFRSAAPHSIDVKSVKDANGCKSKWTEESPKKSAIVEVAETASIESVSKKPYICVGERLEYILKGSPPWLIKYEFQSKPSSIIIDSKNEPKFSRLAKEPGLFKILAIAHKLDHCLVNVNLEKLIKPIPSVKISAGRNFIEDIREGDQSEIVFSFEGTPPFSFTYTRSLPEDRTDDTRVLEKRTVTGIESHTYSIFAREEGTWSVTEIQDAFCSFPPVGGLGDNSNEKK</sequence>
<dbReference type="GO" id="GO:0006999">
    <property type="term" value="P:nuclear pore organization"/>
    <property type="evidence" value="ECO:0007669"/>
    <property type="project" value="TreeGrafter"/>
</dbReference>
<dbReference type="GO" id="GO:0070762">
    <property type="term" value="C:nuclear pore transmembrane ring"/>
    <property type="evidence" value="ECO:0007669"/>
    <property type="project" value="TreeGrafter"/>
</dbReference>
<dbReference type="STRING" id="747676.F4RQR6"/>
<dbReference type="InterPro" id="IPR056540">
    <property type="entry name" value="TMD_POM152"/>
</dbReference>
<feature type="domain" description="Nucleoporin POM152 Ig-like" evidence="5">
    <location>
        <begin position="787"/>
        <end position="870"/>
    </location>
</feature>
<feature type="region of interest" description="Disordered" evidence="1">
    <location>
        <begin position="242"/>
        <end position="261"/>
    </location>
</feature>
<dbReference type="GO" id="GO:0006606">
    <property type="term" value="P:protein import into nucleus"/>
    <property type="evidence" value="ECO:0007669"/>
    <property type="project" value="TreeGrafter"/>
</dbReference>
<dbReference type="Pfam" id="PF24519">
    <property type="entry name" value="Ig-like_Pom152_1"/>
    <property type="match status" value="1"/>
</dbReference>
<dbReference type="Pfam" id="PF24097">
    <property type="entry name" value="TMD_POM152"/>
    <property type="match status" value="1"/>
</dbReference>
<dbReference type="InterPro" id="IPR037701">
    <property type="entry name" value="Pom152"/>
</dbReference>
<dbReference type="RefSeq" id="XP_007411640.1">
    <property type="nucleotide sequence ID" value="XM_007411578.1"/>
</dbReference>
<evidence type="ECO:0000259" key="4">
    <source>
        <dbReference type="Pfam" id="PF24097"/>
    </source>
</evidence>
<reference evidence="9" key="1">
    <citation type="journal article" date="2011" name="Proc. Natl. Acad. Sci. U.S.A.">
        <title>Obligate biotrophy features unraveled by the genomic analysis of rust fungi.</title>
        <authorList>
            <person name="Duplessis S."/>
            <person name="Cuomo C.A."/>
            <person name="Lin Y.-C."/>
            <person name="Aerts A."/>
            <person name="Tisserant E."/>
            <person name="Veneault-Fourrey C."/>
            <person name="Joly D.L."/>
            <person name="Hacquard S."/>
            <person name="Amselem J."/>
            <person name="Cantarel B.L."/>
            <person name="Chiu R."/>
            <person name="Coutinho P.M."/>
            <person name="Feau N."/>
            <person name="Field M."/>
            <person name="Frey P."/>
            <person name="Gelhaye E."/>
            <person name="Goldberg J."/>
            <person name="Grabherr M.G."/>
            <person name="Kodira C.D."/>
            <person name="Kohler A."/>
            <person name="Kuees U."/>
            <person name="Lindquist E.A."/>
            <person name="Lucas S.M."/>
            <person name="Mago R."/>
            <person name="Mauceli E."/>
            <person name="Morin E."/>
            <person name="Murat C."/>
            <person name="Pangilinan J.L."/>
            <person name="Park R."/>
            <person name="Pearson M."/>
            <person name="Quesneville H."/>
            <person name="Rouhier N."/>
            <person name="Sakthikumar S."/>
            <person name="Salamov A.A."/>
            <person name="Schmutz J."/>
            <person name="Selles B."/>
            <person name="Shapiro H."/>
            <person name="Tanguay P."/>
            <person name="Tuskan G.A."/>
            <person name="Henrissat B."/>
            <person name="Van de Peer Y."/>
            <person name="Rouze P."/>
            <person name="Ellis J.G."/>
            <person name="Dodds P.N."/>
            <person name="Schein J.E."/>
            <person name="Zhong S."/>
            <person name="Hamelin R.C."/>
            <person name="Grigoriev I.V."/>
            <person name="Szabo L.J."/>
            <person name="Martin F."/>
        </authorList>
    </citation>
    <scope>NUCLEOTIDE SEQUENCE [LARGE SCALE GENOMIC DNA]</scope>
    <source>
        <strain evidence="9">98AG31 / pathotype 3-4-7</strain>
    </source>
</reference>
<dbReference type="OrthoDB" id="5529162at2759"/>
<dbReference type="KEGG" id="mlr:MELLADRAFT_107728"/>
<evidence type="ECO:0000259" key="7">
    <source>
        <dbReference type="Pfam" id="PF24527"/>
    </source>
</evidence>
<feature type="domain" description="Nucleoporin POM152 N-terminal transmembrane" evidence="4">
    <location>
        <begin position="15"/>
        <end position="102"/>
    </location>
</feature>
<dbReference type="InterPro" id="IPR056541">
    <property type="entry name" value="Ig-like_POM152"/>
</dbReference>
<evidence type="ECO:0000259" key="3">
    <source>
        <dbReference type="Pfam" id="PF23664"/>
    </source>
</evidence>
<feature type="transmembrane region" description="Helical" evidence="2">
    <location>
        <begin position="54"/>
        <end position="73"/>
    </location>
</feature>
<dbReference type="InParanoid" id="F4RQR6"/>
<dbReference type="eggNOG" id="ENOG502QQ5B">
    <property type="taxonomic scope" value="Eukaryota"/>
</dbReference>
<evidence type="ECO:0000256" key="2">
    <source>
        <dbReference type="SAM" id="Phobius"/>
    </source>
</evidence>
<feature type="domain" description="Nucleoporin POM152 ninth Ig-like" evidence="7">
    <location>
        <begin position="1108"/>
        <end position="1188"/>
    </location>
</feature>
<dbReference type="GeneID" id="18923258"/>
<dbReference type="EMBL" id="GL883114">
    <property type="protein sequence ID" value="EGG05275.1"/>
    <property type="molecule type" value="Genomic_DNA"/>
</dbReference>
<feature type="transmembrane region" description="Helical" evidence="2">
    <location>
        <begin position="85"/>
        <end position="109"/>
    </location>
</feature>
<dbReference type="Proteomes" id="UP000001072">
    <property type="component" value="Unassembled WGS sequence"/>
</dbReference>
<accession>F4RQR6</accession>